<keyword evidence="1" id="KW-0472">Membrane</keyword>
<reference evidence="3 4" key="1">
    <citation type="submission" date="2017-02" db="EMBL/GenBank/DDBJ databases">
        <authorList>
            <person name="Peterson S.W."/>
        </authorList>
    </citation>
    <scope>NUCLEOTIDE SEQUENCE [LARGE SCALE GENOMIC DNA]</scope>
    <source>
        <strain evidence="3 4">DSM 45154</strain>
    </source>
</reference>
<feature type="transmembrane region" description="Helical" evidence="1">
    <location>
        <begin position="118"/>
        <end position="151"/>
    </location>
</feature>
<dbReference type="EMBL" id="FUWS01000002">
    <property type="protein sequence ID" value="SJZ66473.1"/>
    <property type="molecule type" value="Genomic_DNA"/>
</dbReference>
<feature type="domain" description="DUF418" evidence="2">
    <location>
        <begin position="247"/>
        <end position="399"/>
    </location>
</feature>
<evidence type="ECO:0000259" key="2">
    <source>
        <dbReference type="Pfam" id="PF04235"/>
    </source>
</evidence>
<dbReference type="RefSeq" id="WP_078760496.1">
    <property type="nucleotide sequence ID" value="NZ_FUWS01000002.1"/>
</dbReference>
<dbReference type="OrthoDB" id="9807744at2"/>
<feature type="transmembrane region" description="Helical" evidence="1">
    <location>
        <begin position="333"/>
        <end position="352"/>
    </location>
</feature>
<keyword evidence="1" id="KW-1133">Transmembrane helix</keyword>
<feature type="transmembrane region" description="Helical" evidence="1">
    <location>
        <begin position="86"/>
        <end position="106"/>
    </location>
</feature>
<organism evidence="3 4">
    <name type="scientific">Marinactinospora thermotolerans DSM 45154</name>
    <dbReference type="NCBI Taxonomy" id="1122192"/>
    <lineage>
        <taxon>Bacteria</taxon>
        <taxon>Bacillati</taxon>
        <taxon>Actinomycetota</taxon>
        <taxon>Actinomycetes</taxon>
        <taxon>Streptosporangiales</taxon>
        <taxon>Nocardiopsidaceae</taxon>
        <taxon>Marinactinospora</taxon>
    </lineage>
</organism>
<dbReference type="STRING" id="1122192.SAMN02745673_01127"/>
<feature type="transmembrane region" description="Helical" evidence="1">
    <location>
        <begin position="163"/>
        <end position="187"/>
    </location>
</feature>
<evidence type="ECO:0000313" key="3">
    <source>
        <dbReference type="EMBL" id="SJZ66473.1"/>
    </source>
</evidence>
<dbReference type="Pfam" id="PF04235">
    <property type="entry name" value="DUF418"/>
    <property type="match status" value="1"/>
</dbReference>
<dbReference type="InterPro" id="IPR007349">
    <property type="entry name" value="DUF418"/>
</dbReference>
<keyword evidence="1" id="KW-0812">Transmembrane</keyword>
<feature type="transmembrane region" description="Helical" evidence="1">
    <location>
        <begin position="295"/>
        <end position="312"/>
    </location>
</feature>
<gene>
    <name evidence="3" type="ORF">SAMN02745673_01127</name>
</gene>
<dbReference type="Proteomes" id="UP000190637">
    <property type="component" value="Unassembled WGS sequence"/>
</dbReference>
<protein>
    <recommendedName>
        <fullName evidence="2">DUF418 domain-containing protein</fullName>
    </recommendedName>
</protein>
<feature type="transmembrane region" description="Helical" evidence="1">
    <location>
        <begin position="266"/>
        <end position="289"/>
    </location>
</feature>
<accession>A0A1T4MHS9</accession>
<feature type="transmembrane region" description="Helical" evidence="1">
    <location>
        <begin position="364"/>
        <end position="385"/>
    </location>
</feature>
<keyword evidence="4" id="KW-1185">Reference proteome</keyword>
<dbReference type="AlphaFoldDB" id="A0A1T4MHS9"/>
<dbReference type="PANTHER" id="PTHR30590:SF2">
    <property type="entry name" value="INNER MEMBRANE PROTEIN"/>
    <property type="match status" value="1"/>
</dbReference>
<feature type="transmembrane region" description="Helical" evidence="1">
    <location>
        <begin position="224"/>
        <end position="245"/>
    </location>
</feature>
<sequence>METTTTRTGVAAGPAAARRLPLLDVLRGVAILGTLGTNVWIFTAPGGDIAPLAAGTPLVPLDSLLTDPSLSGIAEVLLRFAANGKFLALLTVLFGVGLAIQFRSAARRGDRWPGRYRWRALFLLFEGAVHFTLVFAWDVLMGYAVTALIVAWLLPRSRVVQRVALWGSGAFHVIAMTALTVVLVAAARSEPGGGDASAVEDPVVALYAQGGYLDLVAFRLANVAVLRAEMVVALPLMVCLFLVGVRLFRAGAFDPGASGRRIRTRMLVWGVGAGLPLNLATTLAGPDFFLLDRYVAAPVLAIGYIGLVGVVMDRVRRPGPLTHGLSALGRTALSGYVAQNVACMLLCYGFGLGLAERMAGSGPWWVLGLWAAVSLLLVVAASLWLRRFSQGPLEAVQKWTLARLPSAS</sequence>
<evidence type="ECO:0000256" key="1">
    <source>
        <dbReference type="SAM" id="Phobius"/>
    </source>
</evidence>
<proteinExistence type="predicted"/>
<dbReference type="InterPro" id="IPR052529">
    <property type="entry name" value="Bact_Transport_Assoc"/>
</dbReference>
<evidence type="ECO:0000313" key="4">
    <source>
        <dbReference type="Proteomes" id="UP000190637"/>
    </source>
</evidence>
<dbReference type="PANTHER" id="PTHR30590">
    <property type="entry name" value="INNER MEMBRANE PROTEIN"/>
    <property type="match status" value="1"/>
</dbReference>
<name>A0A1T4MHS9_9ACTN</name>